<dbReference type="Proteomes" id="UP001057402">
    <property type="component" value="Chromosome 6"/>
</dbReference>
<proteinExistence type="predicted"/>
<reference evidence="2" key="1">
    <citation type="journal article" date="2023" name="Front. Plant Sci.">
        <title>Chromosomal-level genome assembly of Melastoma candidum provides insights into trichome evolution.</title>
        <authorList>
            <person name="Zhong Y."/>
            <person name="Wu W."/>
            <person name="Sun C."/>
            <person name="Zou P."/>
            <person name="Liu Y."/>
            <person name="Dai S."/>
            <person name="Zhou R."/>
        </authorList>
    </citation>
    <scope>NUCLEOTIDE SEQUENCE [LARGE SCALE GENOMIC DNA]</scope>
</reference>
<evidence type="ECO:0000313" key="1">
    <source>
        <dbReference type="EMBL" id="KAI4365720.1"/>
    </source>
</evidence>
<organism evidence="1 2">
    <name type="scientific">Melastoma candidum</name>
    <dbReference type="NCBI Taxonomy" id="119954"/>
    <lineage>
        <taxon>Eukaryota</taxon>
        <taxon>Viridiplantae</taxon>
        <taxon>Streptophyta</taxon>
        <taxon>Embryophyta</taxon>
        <taxon>Tracheophyta</taxon>
        <taxon>Spermatophyta</taxon>
        <taxon>Magnoliopsida</taxon>
        <taxon>eudicotyledons</taxon>
        <taxon>Gunneridae</taxon>
        <taxon>Pentapetalae</taxon>
        <taxon>rosids</taxon>
        <taxon>malvids</taxon>
        <taxon>Myrtales</taxon>
        <taxon>Melastomataceae</taxon>
        <taxon>Melastomatoideae</taxon>
        <taxon>Melastomateae</taxon>
        <taxon>Melastoma</taxon>
    </lineage>
</organism>
<protein>
    <submittedName>
        <fullName evidence="1">Uncharacterized protein</fullName>
    </submittedName>
</protein>
<dbReference type="EMBL" id="CM042885">
    <property type="protein sequence ID" value="KAI4365720.1"/>
    <property type="molecule type" value="Genomic_DNA"/>
</dbReference>
<name>A0ACB9QK91_9MYRT</name>
<evidence type="ECO:0000313" key="2">
    <source>
        <dbReference type="Proteomes" id="UP001057402"/>
    </source>
</evidence>
<comment type="caution">
    <text evidence="1">The sequence shown here is derived from an EMBL/GenBank/DDBJ whole genome shotgun (WGS) entry which is preliminary data.</text>
</comment>
<sequence length="269" mass="31150">MDLGFRGYGSEVIDGEEDLVAVDGMRKGPWTDEEDSTLFQYVSLHGEGRWNSVAVNTGLKRTGKSCRLRWLNYLRPDLRRGNITLEEQLLILELHSRWGNRWSKIAKHIPGRTDNEIKNYWRTRVQKQAKHLKCDVNSQQFRDMVHGVFIPRLMEKIRASKADSAEYSDPDDITKIQTSCNELTCESSWNSQVSPISSLTECAYSSTGYEYSEDNHNTLAEQGNWPEFEARPPGLSQRGWDEGGRFTGVQEWNEESLRMLRRHLLEEDF</sequence>
<keyword evidence="2" id="KW-1185">Reference proteome</keyword>
<accession>A0ACB9QK91</accession>
<gene>
    <name evidence="1" type="ORF">MLD38_021684</name>
</gene>